<dbReference type="GO" id="GO:0016226">
    <property type="term" value="P:iron-sulfur cluster assembly"/>
    <property type="evidence" value="ECO:0007669"/>
    <property type="project" value="InterPro"/>
</dbReference>
<evidence type="ECO:0000313" key="4">
    <source>
        <dbReference type="Proteomes" id="UP000239936"/>
    </source>
</evidence>
<organism evidence="3 4">
    <name type="scientific">Chromatium okenii</name>
    <dbReference type="NCBI Taxonomy" id="61644"/>
    <lineage>
        <taxon>Bacteria</taxon>
        <taxon>Pseudomonadati</taxon>
        <taxon>Pseudomonadota</taxon>
        <taxon>Gammaproteobacteria</taxon>
        <taxon>Chromatiales</taxon>
        <taxon>Chromatiaceae</taxon>
        <taxon>Chromatium</taxon>
    </lineage>
</organism>
<dbReference type="PANTHER" id="PTHR10072:SF41">
    <property type="entry name" value="IRON-SULFUR CLUSTER ASSEMBLY 1 HOMOLOG, MITOCHONDRIAL"/>
    <property type="match status" value="1"/>
</dbReference>
<dbReference type="Pfam" id="PF01521">
    <property type="entry name" value="Fe-S_biosyn"/>
    <property type="match status" value="1"/>
</dbReference>
<dbReference type="InterPro" id="IPR035903">
    <property type="entry name" value="HesB-like_dom_sf"/>
</dbReference>
<accession>A0A2S7XN28</accession>
<dbReference type="Proteomes" id="UP000239936">
    <property type="component" value="Unassembled WGS sequence"/>
</dbReference>
<dbReference type="EMBL" id="PPGH01000037">
    <property type="protein sequence ID" value="PQJ95056.1"/>
    <property type="molecule type" value="Genomic_DNA"/>
</dbReference>
<dbReference type="GO" id="GO:0051537">
    <property type="term" value="F:2 iron, 2 sulfur cluster binding"/>
    <property type="evidence" value="ECO:0007669"/>
    <property type="project" value="UniProtKB-ARBA"/>
</dbReference>
<dbReference type="SUPFAM" id="SSF89360">
    <property type="entry name" value="HesB-like domain"/>
    <property type="match status" value="1"/>
</dbReference>
<dbReference type="PROSITE" id="PS01152">
    <property type="entry name" value="HESB"/>
    <property type="match status" value="1"/>
</dbReference>
<evidence type="ECO:0000256" key="1">
    <source>
        <dbReference type="ARBA" id="ARBA00006718"/>
    </source>
</evidence>
<dbReference type="InterPro" id="IPR017870">
    <property type="entry name" value="FeS_cluster_insertion_CS"/>
</dbReference>
<evidence type="ECO:0000259" key="2">
    <source>
        <dbReference type="Pfam" id="PF01521"/>
    </source>
</evidence>
<dbReference type="AlphaFoldDB" id="A0A2S7XN28"/>
<dbReference type="NCBIfam" id="TIGR00049">
    <property type="entry name" value="iron-sulfur cluster assembly accessory protein"/>
    <property type="match status" value="1"/>
</dbReference>
<dbReference type="RefSeq" id="WP_105074112.1">
    <property type="nucleotide sequence ID" value="NZ_PPGH01000037.1"/>
</dbReference>
<reference evidence="3 4" key="1">
    <citation type="submission" date="2018-01" db="EMBL/GenBank/DDBJ databases">
        <title>The complete genome sequence of Chromatium okenii LaCa, a purple sulfur bacterium with a turbulent life.</title>
        <authorList>
            <person name="Luedin S.M."/>
            <person name="Liechti N."/>
            <person name="Storelli N."/>
            <person name="Danza F."/>
            <person name="Wittwer M."/>
            <person name="Pothier J.F."/>
            <person name="Tonolla M.A."/>
        </authorList>
    </citation>
    <scope>NUCLEOTIDE SEQUENCE [LARGE SCALE GENOMIC DNA]</scope>
    <source>
        <strain evidence="3 4">LaCa</strain>
    </source>
</reference>
<name>A0A2S7XN28_9GAMM</name>
<gene>
    <name evidence="3" type="ORF">CXB77_12065</name>
</gene>
<sequence>MAITLTEAAAKHVTAMLARYGNSIGLRIGTKKSGCNGFAYVVDYAEQITDTDCVFESHGIQIVIDNAQLTYLDGVEIDFVRSSLLNEGFEFRNPQAKERCGCGESFSI</sequence>
<dbReference type="InterPro" id="IPR050322">
    <property type="entry name" value="Fe-S_cluster_asmbl/transfer"/>
</dbReference>
<protein>
    <submittedName>
        <fullName evidence="3">Iron-sulfur cluster assembly protein IscA</fullName>
    </submittedName>
</protein>
<dbReference type="Gene3D" id="2.60.300.12">
    <property type="entry name" value="HesB-like domain"/>
    <property type="match status" value="1"/>
</dbReference>
<dbReference type="PANTHER" id="PTHR10072">
    <property type="entry name" value="IRON-SULFUR CLUSTER ASSEMBLY PROTEIN"/>
    <property type="match status" value="1"/>
</dbReference>
<comment type="similarity">
    <text evidence="1">Belongs to the HesB/IscA family.</text>
</comment>
<dbReference type="InterPro" id="IPR000361">
    <property type="entry name" value="ATAP_core_dom"/>
</dbReference>
<dbReference type="OrthoDB" id="9801228at2"/>
<comment type="caution">
    <text evidence="3">The sequence shown here is derived from an EMBL/GenBank/DDBJ whole genome shotgun (WGS) entry which is preliminary data.</text>
</comment>
<evidence type="ECO:0000313" key="3">
    <source>
        <dbReference type="EMBL" id="PQJ95056.1"/>
    </source>
</evidence>
<feature type="domain" description="Core" evidence="2">
    <location>
        <begin position="1"/>
        <end position="104"/>
    </location>
</feature>
<dbReference type="InterPro" id="IPR016092">
    <property type="entry name" value="ATAP"/>
</dbReference>
<keyword evidence="4" id="KW-1185">Reference proteome</keyword>
<proteinExistence type="inferred from homology"/>
<dbReference type="GO" id="GO:0005829">
    <property type="term" value="C:cytosol"/>
    <property type="evidence" value="ECO:0007669"/>
    <property type="project" value="TreeGrafter"/>
</dbReference>